<dbReference type="RefSeq" id="WP_144441844.1">
    <property type="nucleotide sequence ID" value="NZ_MWWQ01000005.1"/>
</dbReference>
<name>A0A261F0X5_9BIFI</name>
<dbReference type="AlphaFoldDB" id="A0A261F0X5"/>
<proteinExistence type="predicted"/>
<accession>A0A261F0X5</accession>
<reference evidence="1 2" key="1">
    <citation type="journal article" date="2017" name="BMC Genomics">
        <title>Comparative genomic and phylogenomic analyses of the Bifidobacteriaceae family.</title>
        <authorList>
            <person name="Lugli G.A."/>
            <person name="Milani C."/>
            <person name="Turroni F."/>
            <person name="Duranti S."/>
            <person name="Mancabelli L."/>
            <person name="Mangifesta M."/>
            <person name="Ferrario C."/>
            <person name="Modesto M."/>
            <person name="Mattarelli P."/>
            <person name="Jiri K."/>
            <person name="van Sinderen D."/>
            <person name="Ventura M."/>
        </authorList>
    </citation>
    <scope>NUCLEOTIDE SEQUENCE [LARGE SCALE GENOMIC DNA]</scope>
    <source>
        <strain evidence="1 2">DSM 24744</strain>
    </source>
</reference>
<keyword evidence="2" id="KW-1185">Reference proteome</keyword>
<dbReference type="Proteomes" id="UP000216454">
    <property type="component" value="Unassembled WGS sequence"/>
</dbReference>
<gene>
    <name evidence="1" type="ORF">PSSU_0390</name>
</gene>
<evidence type="ECO:0000313" key="2">
    <source>
        <dbReference type="Proteomes" id="UP000216454"/>
    </source>
</evidence>
<organism evidence="1 2">
    <name type="scientific">Pseudoscardovia suis</name>
    <dbReference type="NCBI Taxonomy" id="987063"/>
    <lineage>
        <taxon>Bacteria</taxon>
        <taxon>Bacillati</taxon>
        <taxon>Actinomycetota</taxon>
        <taxon>Actinomycetes</taxon>
        <taxon>Bifidobacteriales</taxon>
        <taxon>Bifidobacteriaceae</taxon>
        <taxon>Pseudoscardovia</taxon>
    </lineage>
</organism>
<dbReference type="EMBL" id="MWWQ01000005">
    <property type="protein sequence ID" value="OZG52772.1"/>
    <property type="molecule type" value="Genomic_DNA"/>
</dbReference>
<protein>
    <submittedName>
        <fullName evidence="1">Uncharacterized protein</fullName>
    </submittedName>
</protein>
<sequence>MSNENLPPYGERIDAFTGDDPAPASWLELDDRDEFAWGESGGHCALVWRATGRPVIFPGGLLSYQIPMASIPYPTDRRFDSAEPLTVAEHYRCILNHGNFDKTFTKMTPPTESQS</sequence>
<evidence type="ECO:0000313" key="1">
    <source>
        <dbReference type="EMBL" id="OZG52772.1"/>
    </source>
</evidence>
<comment type="caution">
    <text evidence="1">The sequence shown here is derived from an EMBL/GenBank/DDBJ whole genome shotgun (WGS) entry which is preliminary data.</text>
</comment>